<accession>A0ABP9HM17</accession>
<evidence type="ECO:0000313" key="2">
    <source>
        <dbReference type="Proteomes" id="UP001500466"/>
    </source>
</evidence>
<name>A0ABP9HM17_9ACTN</name>
<keyword evidence="2" id="KW-1185">Reference proteome</keyword>
<dbReference type="RefSeq" id="WP_345677469.1">
    <property type="nucleotide sequence ID" value="NZ_BAABHS010000016.1"/>
</dbReference>
<proteinExistence type="predicted"/>
<evidence type="ECO:0000313" key="1">
    <source>
        <dbReference type="EMBL" id="GAA4973901.1"/>
    </source>
</evidence>
<sequence length="208" mass="23084">MANERALHEYLTELVDVLSLGVGPVPEARPFGQAVYSALRARSRQPDAMPDGAFAALLHTAVYEPNPSANRWPVEAALNAFGRRRVRQALLDRLRNGTNVERGGAALAWYWSALPIRYPHLMSGVPADARATADESADIVEAWRTAALQEFVDNEDPRVRHCIIPGLPLARTAYLPEFHVLVDDAVAIARTHPDSYIRHRVEIQVHVT</sequence>
<reference evidence="2" key="1">
    <citation type="journal article" date="2019" name="Int. J. Syst. Evol. Microbiol.">
        <title>The Global Catalogue of Microorganisms (GCM) 10K type strain sequencing project: providing services to taxonomists for standard genome sequencing and annotation.</title>
        <authorList>
            <consortium name="The Broad Institute Genomics Platform"/>
            <consortium name="The Broad Institute Genome Sequencing Center for Infectious Disease"/>
            <person name="Wu L."/>
            <person name="Ma J."/>
        </authorList>
    </citation>
    <scope>NUCLEOTIDE SEQUENCE [LARGE SCALE GENOMIC DNA]</scope>
    <source>
        <strain evidence="2">JCM 17986</strain>
    </source>
</reference>
<comment type="caution">
    <text evidence="1">The sequence shown here is derived from an EMBL/GenBank/DDBJ whole genome shotgun (WGS) entry which is preliminary data.</text>
</comment>
<gene>
    <name evidence="1" type="ORF">GCM10023205_45560</name>
</gene>
<protein>
    <submittedName>
        <fullName evidence="1">Uncharacterized protein</fullName>
    </submittedName>
</protein>
<dbReference type="EMBL" id="BAABHS010000016">
    <property type="protein sequence ID" value="GAA4973901.1"/>
    <property type="molecule type" value="Genomic_DNA"/>
</dbReference>
<organism evidence="1 2">
    <name type="scientific">Yinghuangia aomiensis</name>
    <dbReference type="NCBI Taxonomy" id="676205"/>
    <lineage>
        <taxon>Bacteria</taxon>
        <taxon>Bacillati</taxon>
        <taxon>Actinomycetota</taxon>
        <taxon>Actinomycetes</taxon>
        <taxon>Kitasatosporales</taxon>
        <taxon>Streptomycetaceae</taxon>
        <taxon>Yinghuangia</taxon>
    </lineage>
</organism>
<dbReference type="Proteomes" id="UP001500466">
    <property type="component" value="Unassembled WGS sequence"/>
</dbReference>